<feature type="domain" description="F-box" evidence="1">
    <location>
        <begin position="57"/>
        <end position="107"/>
    </location>
</feature>
<protein>
    <recommendedName>
        <fullName evidence="1">F-box domain-containing protein</fullName>
    </recommendedName>
</protein>
<accession>A0A166S5B2</accession>
<dbReference type="InterPro" id="IPR032675">
    <property type="entry name" value="LRR_dom_sf"/>
</dbReference>
<keyword evidence="3" id="KW-1185">Reference proteome</keyword>
<dbReference type="Pfam" id="PF12937">
    <property type="entry name" value="F-box-like"/>
    <property type="match status" value="1"/>
</dbReference>
<dbReference type="PROSITE" id="PS50181">
    <property type="entry name" value="FBOX"/>
    <property type="match status" value="1"/>
</dbReference>
<dbReference type="OrthoDB" id="2998253at2759"/>
<evidence type="ECO:0000259" key="1">
    <source>
        <dbReference type="PROSITE" id="PS50181"/>
    </source>
</evidence>
<reference evidence="2 3" key="1">
    <citation type="journal article" date="2016" name="Mol. Biol. Evol.">
        <title>Comparative Genomics of Early-Diverging Mushroom-Forming Fungi Provides Insights into the Origins of Lignocellulose Decay Capabilities.</title>
        <authorList>
            <person name="Nagy L.G."/>
            <person name="Riley R."/>
            <person name="Tritt A."/>
            <person name="Adam C."/>
            <person name="Daum C."/>
            <person name="Floudas D."/>
            <person name="Sun H."/>
            <person name="Yadav J.S."/>
            <person name="Pangilinan J."/>
            <person name="Larsson K.H."/>
            <person name="Matsuura K."/>
            <person name="Barry K."/>
            <person name="Labutti K."/>
            <person name="Kuo R."/>
            <person name="Ohm R.A."/>
            <person name="Bhattacharya S.S."/>
            <person name="Shirouzu T."/>
            <person name="Yoshinaga Y."/>
            <person name="Martin F.M."/>
            <person name="Grigoriev I.V."/>
            <person name="Hibbett D.S."/>
        </authorList>
    </citation>
    <scope>NUCLEOTIDE SEQUENCE [LARGE SCALE GENOMIC DNA]</scope>
    <source>
        <strain evidence="2 3">CBS 109695</strain>
    </source>
</reference>
<gene>
    <name evidence="2" type="ORF">FIBSPDRAFT_927141</name>
</gene>
<evidence type="ECO:0000313" key="2">
    <source>
        <dbReference type="EMBL" id="KZP29038.1"/>
    </source>
</evidence>
<dbReference type="EMBL" id="KV417500">
    <property type="protein sequence ID" value="KZP29038.1"/>
    <property type="molecule type" value="Genomic_DNA"/>
</dbReference>
<dbReference type="AlphaFoldDB" id="A0A166S5B2"/>
<name>A0A166S5B2_9AGAM</name>
<proteinExistence type="predicted"/>
<dbReference type="Proteomes" id="UP000076532">
    <property type="component" value="Unassembled WGS sequence"/>
</dbReference>
<sequence length="463" mass="51639">MCQMSEVQQVRDRMACLSSRLRSIDSSREDLIRQLGELDTERSSARAEYRSLCTNDTAPVARLPNEVLAMIFEAAKHPKEHKEVIISHVTRRWRDVALSTPRLWTNIRRIVGDKQDERLTAYFERSKAVPVDFTINVNEKSAAQIRHFIDLHIERMRSLSITSLSEHACAQMMQCLAPKYAPALESFALEGHVSPSARARQIFTGGAPSLTAARMQQMKPSLCMPPLMALTALSLDCSHLSSPRDACDIRDMIESSASLVQLELKVSYATMIWPADVTLKTPALHTLLIEGYESTALQISSLLTALDAPALTALKLSGVFDTLHEFDASSLQAWPAKFPRVRTLHCTNRSSSTAHNVAALAAGFPLVEALVYRGDHRDLLTLLQANKFERTPKFAKLRNLALLTYVGPKVTLAEVRALLRGRSAMKYPIGVARMEGVSAPDRESGCVIERYEGDWPQPFVRSW</sequence>
<evidence type="ECO:0000313" key="3">
    <source>
        <dbReference type="Proteomes" id="UP000076532"/>
    </source>
</evidence>
<dbReference type="Gene3D" id="3.80.10.10">
    <property type="entry name" value="Ribonuclease Inhibitor"/>
    <property type="match status" value="1"/>
</dbReference>
<organism evidence="2 3">
    <name type="scientific">Athelia psychrophila</name>
    <dbReference type="NCBI Taxonomy" id="1759441"/>
    <lineage>
        <taxon>Eukaryota</taxon>
        <taxon>Fungi</taxon>
        <taxon>Dikarya</taxon>
        <taxon>Basidiomycota</taxon>
        <taxon>Agaricomycotina</taxon>
        <taxon>Agaricomycetes</taxon>
        <taxon>Agaricomycetidae</taxon>
        <taxon>Atheliales</taxon>
        <taxon>Atheliaceae</taxon>
        <taxon>Athelia</taxon>
    </lineage>
</organism>
<dbReference type="Gene3D" id="1.20.1280.50">
    <property type="match status" value="1"/>
</dbReference>
<dbReference type="InterPro" id="IPR001810">
    <property type="entry name" value="F-box_dom"/>
</dbReference>